<dbReference type="SUPFAM" id="SSF53300">
    <property type="entry name" value="vWA-like"/>
    <property type="match status" value="1"/>
</dbReference>
<protein>
    <submittedName>
        <fullName evidence="2">von Willebrand factor type A domain-containing protein</fullName>
    </submittedName>
</protein>
<dbReference type="OrthoDB" id="5621159at2"/>
<proteinExistence type="predicted"/>
<sequence>MSARNPDRPGRLRRVILPLGALLGVIAAAGVTVVALRATSGPECKGTLPLKIAVTPAIEEVVRGAADDYQATQPIVDGKCVQVQVEARGAADVANDLPTAQINPPALWVPDSSMWAAETQRQAGDEGGEDAPRLEIHDPLAGSPLVIAGSEGAMTALGWPITPVSWAKVVDPKVPVTLSDPTTSTEGLATLAVIRAQLGNPDGTPKPELIGALLRVGRNALPSVRDAFGKVVQGADDAPVFTASEQSVLAANRTAGSRRVVASYPKEGTVSFDYPLVRVSRSSEQAGTAQAATGFEQALRTGRTAQRFAEAGFRTPDGKAPGGWTNEEQGVRGDDVAVLKTPDPDQVSELLRTWGAVSLDTRLLAVLDVSGSMAEKMSNGQTRVEAAREAALTALGMLPDTSEIGLWAFSTNKKPPNDWIELVPVGPLGEPIGGAPRRVQLQKGAGNLPALVGGGTALNETALAAFRHVQGTYDPSKINSVTLITDGSNDDISSIDLPGLLATLRQEADPSRPVPMIMVGLGADADMNALRQIAEATGGKAYQAMEPEDIRGVLLDGISQRRCRPNC</sequence>
<dbReference type="SUPFAM" id="SSF53850">
    <property type="entry name" value="Periplasmic binding protein-like II"/>
    <property type="match status" value="1"/>
</dbReference>
<reference evidence="2 3" key="1">
    <citation type="submission" date="2018-11" db="EMBL/GenBank/DDBJ databases">
        <title>Sequencing the genomes of 1000 actinobacteria strains.</title>
        <authorList>
            <person name="Klenk H.-P."/>
        </authorList>
    </citation>
    <scope>NUCLEOTIDE SEQUENCE [LARGE SCALE GENOMIC DNA]</scope>
    <source>
        <strain evidence="2 3">DSM 44231</strain>
    </source>
</reference>
<dbReference type="RefSeq" id="WP_123744501.1">
    <property type="nucleotide sequence ID" value="NZ_RJKM01000001.1"/>
</dbReference>
<organism evidence="2 3">
    <name type="scientific">Saccharothrix texasensis</name>
    <dbReference type="NCBI Taxonomy" id="103734"/>
    <lineage>
        <taxon>Bacteria</taxon>
        <taxon>Bacillati</taxon>
        <taxon>Actinomycetota</taxon>
        <taxon>Actinomycetes</taxon>
        <taxon>Pseudonocardiales</taxon>
        <taxon>Pseudonocardiaceae</taxon>
        <taxon>Saccharothrix</taxon>
    </lineage>
</organism>
<accession>A0A3N1H8T7</accession>
<feature type="domain" description="VWFA" evidence="1">
    <location>
        <begin position="362"/>
        <end position="558"/>
    </location>
</feature>
<dbReference type="Pfam" id="PF13531">
    <property type="entry name" value="SBP_bac_11"/>
    <property type="match status" value="1"/>
</dbReference>
<evidence type="ECO:0000313" key="3">
    <source>
        <dbReference type="Proteomes" id="UP000268727"/>
    </source>
</evidence>
<dbReference type="PROSITE" id="PS50234">
    <property type="entry name" value="VWFA"/>
    <property type="match status" value="1"/>
</dbReference>
<dbReference type="EMBL" id="RJKM01000001">
    <property type="protein sequence ID" value="ROP38935.1"/>
    <property type="molecule type" value="Genomic_DNA"/>
</dbReference>
<evidence type="ECO:0000313" key="2">
    <source>
        <dbReference type="EMBL" id="ROP38935.1"/>
    </source>
</evidence>
<dbReference type="SMART" id="SM00327">
    <property type="entry name" value="VWA"/>
    <property type="match status" value="1"/>
</dbReference>
<dbReference type="InterPro" id="IPR036465">
    <property type="entry name" value="vWFA_dom_sf"/>
</dbReference>
<gene>
    <name evidence="2" type="ORF">EDD40_4301</name>
</gene>
<name>A0A3N1H8T7_9PSEU</name>
<dbReference type="Proteomes" id="UP000268727">
    <property type="component" value="Unassembled WGS sequence"/>
</dbReference>
<dbReference type="Gene3D" id="3.40.190.10">
    <property type="entry name" value="Periplasmic binding protein-like II"/>
    <property type="match status" value="1"/>
</dbReference>
<dbReference type="Gene3D" id="3.40.50.410">
    <property type="entry name" value="von Willebrand factor, type A domain"/>
    <property type="match status" value="1"/>
</dbReference>
<dbReference type="InterPro" id="IPR002035">
    <property type="entry name" value="VWF_A"/>
</dbReference>
<keyword evidence="3" id="KW-1185">Reference proteome</keyword>
<dbReference type="AlphaFoldDB" id="A0A3N1H8T7"/>
<evidence type="ECO:0000259" key="1">
    <source>
        <dbReference type="PROSITE" id="PS50234"/>
    </source>
</evidence>
<comment type="caution">
    <text evidence="2">The sequence shown here is derived from an EMBL/GenBank/DDBJ whole genome shotgun (WGS) entry which is preliminary data.</text>
</comment>